<dbReference type="Proteomes" id="UP000077701">
    <property type="component" value="Unassembled WGS sequence"/>
</dbReference>
<evidence type="ECO:0000313" key="2">
    <source>
        <dbReference type="Proteomes" id="UP000077701"/>
    </source>
</evidence>
<sequence length="114" mass="12873">MAGEYLRLKAETEGGELVVEPSEDALHEMIIGLSSPDNTFVIVEPDDDDPVWFASVSRLEDGTYEVEYRDAVRERHHLGVEREPDRIARDVTCWTAETARAHRALGRNQSSADF</sequence>
<dbReference type="AlphaFoldDB" id="A0A161LMC7"/>
<protein>
    <submittedName>
        <fullName evidence="1">Uncharacterized protein</fullName>
    </submittedName>
</protein>
<accession>A0A161LMC7</accession>
<gene>
    <name evidence="1" type="ORF">PS9374_05927</name>
</gene>
<comment type="caution">
    <text evidence="1">The sequence shown here is derived from an EMBL/GenBank/DDBJ whole genome shotgun (WGS) entry which is preliminary data.</text>
</comment>
<dbReference type="EMBL" id="BDCX01000016">
    <property type="protein sequence ID" value="GAT70247.1"/>
    <property type="molecule type" value="Genomic_DNA"/>
</dbReference>
<dbReference type="OrthoDB" id="4206066at2"/>
<reference evidence="2" key="2">
    <citation type="submission" date="2016-04" db="EMBL/GenBank/DDBJ databases">
        <title>Planomonospora sphaerica JCM9374 whole genome shotgun sequence.</title>
        <authorList>
            <person name="Suzuki T."/>
            <person name="Dohra H."/>
            <person name="Kodani S."/>
        </authorList>
    </citation>
    <scope>NUCLEOTIDE SEQUENCE [LARGE SCALE GENOMIC DNA]</scope>
    <source>
        <strain evidence="2">JCM 9374</strain>
    </source>
</reference>
<keyword evidence="2" id="KW-1185">Reference proteome</keyword>
<organism evidence="1 2">
    <name type="scientific">Planomonospora sphaerica</name>
    <dbReference type="NCBI Taxonomy" id="161355"/>
    <lineage>
        <taxon>Bacteria</taxon>
        <taxon>Bacillati</taxon>
        <taxon>Actinomycetota</taxon>
        <taxon>Actinomycetes</taxon>
        <taxon>Streptosporangiales</taxon>
        <taxon>Streptosporangiaceae</taxon>
        <taxon>Planomonospora</taxon>
    </lineage>
</organism>
<dbReference type="RefSeq" id="WP_068902453.1">
    <property type="nucleotide sequence ID" value="NZ_BDCX01000016.1"/>
</dbReference>
<name>A0A161LMC7_9ACTN</name>
<evidence type="ECO:0000313" key="1">
    <source>
        <dbReference type="EMBL" id="GAT70247.1"/>
    </source>
</evidence>
<proteinExistence type="predicted"/>
<reference evidence="1 2" key="1">
    <citation type="journal article" date="2016" name="Genome Announc.">
        <title>Draft Genome Sequence of Planomonospora sphaerica JCM9374, a Rare Actinomycete.</title>
        <authorList>
            <person name="Dohra H."/>
            <person name="Suzuki T."/>
            <person name="Inoue Y."/>
            <person name="Kodani S."/>
        </authorList>
    </citation>
    <scope>NUCLEOTIDE SEQUENCE [LARGE SCALE GENOMIC DNA]</scope>
    <source>
        <strain evidence="1 2">JCM 9374</strain>
    </source>
</reference>